<evidence type="ECO:0000256" key="2">
    <source>
        <dbReference type="ARBA" id="ARBA00022475"/>
    </source>
</evidence>
<keyword evidence="3 6" id="KW-0812">Transmembrane</keyword>
<proteinExistence type="predicted"/>
<dbReference type="Proteomes" id="UP000243342">
    <property type="component" value="Unassembled WGS sequence"/>
</dbReference>
<organism evidence="8 9">
    <name type="scientific">Mangrovactinospora gilvigrisea</name>
    <dbReference type="NCBI Taxonomy" id="1428644"/>
    <lineage>
        <taxon>Bacteria</taxon>
        <taxon>Bacillati</taxon>
        <taxon>Actinomycetota</taxon>
        <taxon>Actinomycetes</taxon>
        <taxon>Kitasatosporales</taxon>
        <taxon>Streptomycetaceae</taxon>
        <taxon>Mangrovactinospora</taxon>
    </lineage>
</organism>
<keyword evidence="2" id="KW-1003">Cell membrane</keyword>
<sequence length="113" mass="12492">MKRGVLTRYRVMAYVTGVMLLALCGAMVNEYLLGNSDKPVVYIGMAHGYLFIVYLVAAFNLGLKVKWPLGKLLLVLVAGTIPICSFIAERKITREIAPRFEDAPDDESEPVSV</sequence>
<evidence type="ECO:0000313" key="9">
    <source>
        <dbReference type="Proteomes" id="UP000243342"/>
    </source>
</evidence>
<dbReference type="AlphaFoldDB" id="A0A1J7C7P4"/>
<evidence type="ECO:0000256" key="1">
    <source>
        <dbReference type="ARBA" id="ARBA00004651"/>
    </source>
</evidence>
<protein>
    <recommendedName>
        <fullName evidence="7">DUF3817 domain-containing protein</fullName>
    </recommendedName>
</protein>
<keyword evidence="5 6" id="KW-0472">Membrane</keyword>
<evidence type="ECO:0000259" key="7">
    <source>
        <dbReference type="Pfam" id="PF12823"/>
    </source>
</evidence>
<dbReference type="PANTHER" id="PTHR40077">
    <property type="entry name" value="MEMBRANE PROTEIN-RELATED"/>
    <property type="match status" value="1"/>
</dbReference>
<evidence type="ECO:0000256" key="5">
    <source>
        <dbReference type="ARBA" id="ARBA00023136"/>
    </source>
</evidence>
<feature type="transmembrane region" description="Helical" evidence="6">
    <location>
        <begin position="40"/>
        <end position="63"/>
    </location>
</feature>
<evidence type="ECO:0000256" key="6">
    <source>
        <dbReference type="SAM" id="Phobius"/>
    </source>
</evidence>
<reference evidence="8 9" key="1">
    <citation type="submission" date="2016-10" db="EMBL/GenBank/DDBJ databases">
        <title>Genome sequence of Streptomyces gilvigriseus MUSC 26.</title>
        <authorList>
            <person name="Lee L.-H."/>
            <person name="Ser H.-L."/>
        </authorList>
    </citation>
    <scope>NUCLEOTIDE SEQUENCE [LARGE SCALE GENOMIC DNA]</scope>
    <source>
        <strain evidence="8 9">MUSC 26</strain>
    </source>
</reference>
<keyword evidence="4 6" id="KW-1133">Transmembrane helix</keyword>
<gene>
    <name evidence="8" type="ORF">BIV57_20390</name>
</gene>
<comment type="caution">
    <text evidence="8">The sequence shown here is derived from an EMBL/GenBank/DDBJ whole genome shotgun (WGS) entry which is preliminary data.</text>
</comment>
<feature type="domain" description="DUF3817" evidence="7">
    <location>
        <begin position="6"/>
        <end position="94"/>
    </location>
</feature>
<keyword evidence="9" id="KW-1185">Reference proteome</keyword>
<evidence type="ECO:0000256" key="4">
    <source>
        <dbReference type="ARBA" id="ARBA00022989"/>
    </source>
</evidence>
<dbReference type="OrthoDB" id="9342687at2"/>
<dbReference type="RefSeq" id="WP_071658382.1">
    <property type="nucleotide sequence ID" value="NZ_MLCF01000137.1"/>
</dbReference>
<dbReference type="Pfam" id="PF12823">
    <property type="entry name" value="DUF3817"/>
    <property type="match status" value="1"/>
</dbReference>
<evidence type="ECO:0000313" key="8">
    <source>
        <dbReference type="EMBL" id="OIV35666.1"/>
    </source>
</evidence>
<evidence type="ECO:0000256" key="3">
    <source>
        <dbReference type="ARBA" id="ARBA00022692"/>
    </source>
</evidence>
<dbReference type="STRING" id="1428644.BIV57_20390"/>
<name>A0A1J7C7P4_9ACTN</name>
<dbReference type="GO" id="GO:0005886">
    <property type="term" value="C:plasma membrane"/>
    <property type="evidence" value="ECO:0007669"/>
    <property type="project" value="UniProtKB-SubCell"/>
</dbReference>
<dbReference type="PANTHER" id="PTHR40077:SF2">
    <property type="entry name" value="MEMBRANE PROTEIN"/>
    <property type="match status" value="1"/>
</dbReference>
<feature type="transmembrane region" description="Helical" evidence="6">
    <location>
        <begin position="69"/>
        <end position="88"/>
    </location>
</feature>
<comment type="subcellular location">
    <subcellularLocation>
        <location evidence="1">Cell membrane</location>
        <topology evidence="1">Multi-pass membrane protein</topology>
    </subcellularLocation>
</comment>
<dbReference type="InterPro" id="IPR023845">
    <property type="entry name" value="DUF3817_TM"/>
</dbReference>
<feature type="transmembrane region" description="Helical" evidence="6">
    <location>
        <begin position="12"/>
        <end position="33"/>
    </location>
</feature>
<dbReference type="EMBL" id="MLCF01000137">
    <property type="protein sequence ID" value="OIV35666.1"/>
    <property type="molecule type" value="Genomic_DNA"/>
</dbReference>
<dbReference type="NCBIfam" id="TIGR03954">
    <property type="entry name" value="integ_memb_HG"/>
    <property type="match status" value="1"/>
</dbReference>
<accession>A0A1J7C7P4</accession>